<dbReference type="OrthoDB" id="1275311at2"/>
<dbReference type="AlphaFoldDB" id="A0A4R7D4Y5"/>
<feature type="compositionally biased region" description="Basic and acidic residues" evidence="1">
    <location>
        <begin position="142"/>
        <end position="152"/>
    </location>
</feature>
<protein>
    <recommendedName>
        <fullName evidence="4">Phage replication protein O</fullName>
    </recommendedName>
</protein>
<comment type="caution">
    <text evidence="2">The sequence shown here is derived from an EMBL/GenBank/DDBJ whole genome shotgun (WGS) entry which is preliminary data.</text>
</comment>
<gene>
    <name evidence="2" type="ORF">B0I21_103264</name>
</gene>
<feature type="region of interest" description="Disordered" evidence="1">
    <location>
        <begin position="107"/>
        <end position="186"/>
    </location>
</feature>
<accession>A0A4R7D4Y5</accession>
<feature type="compositionally biased region" description="Basic and acidic residues" evidence="1">
    <location>
        <begin position="163"/>
        <end position="186"/>
    </location>
</feature>
<feature type="compositionally biased region" description="Polar residues" evidence="1">
    <location>
        <begin position="112"/>
        <end position="135"/>
    </location>
</feature>
<organism evidence="2 3">
    <name type="scientific">Sphingobacterium paludis</name>
    <dbReference type="NCBI Taxonomy" id="1476465"/>
    <lineage>
        <taxon>Bacteria</taxon>
        <taxon>Pseudomonadati</taxon>
        <taxon>Bacteroidota</taxon>
        <taxon>Sphingobacteriia</taxon>
        <taxon>Sphingobacteriales</taxon>
        <taxon>Sphingobacteriaceae</taxon>
        <taxon>Sphingobacterium</taxon>
    </lineage>
</organism>
<evidence type="ECO:0000313" key="2">
    <source>
        <dbReference type="EMBL" id="TDS14765.1"/>
    </source>
</evidence>
<evidence type="ECO:0000313" key="3">
    <source>
        <dbReference type="Proteomes" id="UP000294752"/>
    </source>
</evidence>
<sequence>MALNSLGWIKLHRSILDWEWYDDPNTKIMFLHLLLKANHKDKNYKGSIIKRGDLVTGRMVLSAELGMSEQQVRTSLNKLKSTNEITIKTTNKNSVISIVNYDLYQEKDDDQPTTQPTGSHQTTNGKPTSNQRLTTNKNVKNIKKEKNERSQEEDLFGASAHQKSYDDSDHVDNPEKEKEKNSAKKEKAFGKAEFRLALVMKGADPQHVEDWLKVRVAAKASFTETALNKLLSECERNNYPVAMAVQACAEYSWRGFEYQWILNKQKYATGQKAVSTSQNRQQRVDEVANLRGLAKSIISNGD</sequence>
<keyword evidence="3" id="KW-1185">Reference proteome</keyword>
<evidence type="ECO:0000256" key="1">
    <source>
        <dbReference type="SAM" id="MobiDB-lite"/>
    </source>
</evidence>
<dbReference type="RefSeq" id="WP_133639802.1">
    <property type="nucleotide sequence ID" value="NZ_SNZV01000003.1"/>
</dbReference>
<reference evidence="2 3" key="1">
    <citation type="submission" date="2019-03" db="EMBL/GenBank/DDBJ databases">
        <title>Genomic Encyclopedia of Type Strains, Phase III (KMG-III): the genomes of soil and plant-associated and newly described type strains.</title>
        <authorList>
            <person name="Whitman W."/>
        </authorList>
    </citation>
    <scope>NUCLEOTIDE SEQUENCE [LARGE SCALE GENOMIC DNA]</scope>
    <source>
        <strain evidence="2 3">CGMCC 1.12801</strain>
    </source>
</reference>
<name>A0A4R7D4Y5_9SPHI</name>
<proteinExistence type="predicted"/>
<dbReference type="Proteomes" id="UP000294752">
    <property type="component" value="Unassembled WGS sequence"/>
</dbReference>
<evidence type="ECO:0008006" key="4">
    <source>
        <dbReference type="Google" id="ProtNLM"/>
    </source>
</evidence>
<dbReference type="EMBL" id="SNZV01000003">
    <property type="protein sequence ID" value="TDS14765.1"/>
    <property type="molecule type" value="Genomic_DNA"/>
</dbReference>